<dbReference type="GO" id="GO:0006265">
    <property type="term" value="P:DNA topological change"/>
    <property type="evidence" value="ECO:0007669"/>
    <property type="project" value="UniProtKB-UniRule"/>
</dbReference>
<sequence>MSEETQRISEINISQEMRNSFLDYAMSVIVSRALPDVRDGLKPVHRRILYTMHELGMTPDKPYRKSANVVGNVLASYHPHGDMAVYDAMVRMAQDFSYRYMLVDGHGNFGSVDGDAPAAMRYTEARMAPITMEMLRDIQKETIDFGPNYDGRLEEPMVLPARFPNLLVNGAAGIAVGMATNIPPHNLGEVIDGLLAMIKNPEITVDELIKYIKGPDFPTAGLILGREGIKKAYKTGRGSIKMRAKTRIEEAGNGKMRIVVEELPYQVNKAKLVEKIAELVRDKKLDGITDLRDESDRNGMRIVIELRRDVNPRVLLNNLYKHTSLQTSFGVNMLALVDGKPLVLNLQQVLYHYLEHQKEVIRRRTQYDLRKAEERAHILEGLRIALDHIDEVINLIRASQTAQEAKDGLMKTFGLSEKQAQAILDMRLQRLTGLEREKIEEEYQELLKTIAELKAILASEERILGVVRDELLEIRKKYADERRTRIMLNTEEIEEEDLIPEDEVAILLTHRGYIKRMPLSSYRAQHRGGRGVSGMGTRDDDFVQHLFVTSSHNHLLFFSNKGKVYTIKAYEVPELGRAARGTPIINMIQIEQGEYIEAIIPVKEFTTDNYLFFATKHGVVKKTPLEEFGRIRRNGLFAINLREGDELIGVHLTDGSQEVILGTRMGMSIRFPEQDVRQMGRTATGVKGIALSDGDEVIDMDVVDPEKDALLVTSKGFGKRTPLSEYRTQSRGGKGIKTITVTEKKGTVVGLKVVSPEEDLMIVTTNGVIIRVNVSEISSMGRYAQGVKLISVKDDEEVATLARVAMTEEEEKEDE</sequence>
<evidence type="ECO:0000256" key="5">
    <source>
        <dbReference type="ARBA" id="ARBA00022840"/>
    </source>
</evidence>
<evidence type="ECO:0000259" key="12">
    <source>
        <dbReference type="PROSITE" id="PS52040"/>
    </source>
</evidence>
<dbReference type="Pfam" id="PF00521">
    <property type="entry name" value="DNA_topoisoIV"/>
    <property type="match status" value="1"/>
</dbReference>
<dbReference type="NCBIfam" id="NF004044">
    <property type="entry name" value="PRK05561.1"/>
    <property type="match status" value="1"/>
</dbReference>
<feature type="coiled-coil region" evidence="11">
    <location>
        <begin position="436"/>
        <end position="463"/>
    </location>
</feature>
<comment type="caution">
    <text evidence="13">The sequence shown here is derived from an EMBL/GenBank/DDBJ whole genome shotgun (WGS) entry which is preliminary data.</text>
</comment>
<feature type="short sequence motif" description="GyrA-box" evidence="9">
    <location>
        <begin position="525"/>
        <end position="531"/>
    </location>
</feature>
<dbReference type="NCBIfam" id="NF004043">
    <property type="entry name" value="PRK05560.1"/>
    <property type="match status" value="1"/>
</dbReference>
<dbReference type="EMBL" id="BMHQ01000001">
    <property type="protein sequence ID" value="GGE06199.1"/>
    <property type="molecule type" value="Genomic_DNA"/>
</dbReference>
<name>A0A8J2VE66_9BACL</name>
<dbReference type="GO" id="GO:0003677">
    <property type="term" value="F:DNA binding"/>
    <property type="evidence" value="ECO:0007669"/>
    <property type="project" value="UniProtKB-UniRule"/>
</dbReference>
<proteinExistence type="inferred from homology"/>
<evidence type="ECO:0000256" key="1">
    <source>
        <dbReference type="ARBA" id="ARBA00000185"/>
    </source>
</evidence>
<dbReference type="GO" id="GO:0034335">
    <property type="term" value="F:DNA negative supercoiling activity"/>
    <property type="evidence" value="ECO:0007669"/>
    <property type="project" value="UniProtKB-ARBA"/>
</dbReference>
<keyword evidence="5 9" id="KW-0067">ATP-binding</keyword>
<feature type="active site" description="O-(5'-phospho-DNA)-tyrosine intermediate" evidence="9 10">
    <location>
        <position position="122"/>
    </location>
</feature>
<dbReference type="RefSeq" id="WP_188646250.1">
    <property type="nucleotide sequence ID" value="NZ_BMHQ01000001.1"/>
</dbReference>
<dbReference type="GO" id="GO:0005524">
    <property type="term" value="F:ATP binding"/>
    <property type="evidence" value="ECO:0007669"/>
    <property type="project" value="UniProtKB-UniRule"/>
</dbReference>
<keyword evidence="11" id="KW-0175">Coiled coil</keyword>
<dbReference type="InterPro" id="IPR002205">
    <property type="entry name" value="Topo_IIA_dom_A"/>
</dbReference>
<evidence type="ECO:0000256" key="3">
    <source>
        <dbReference type="ARBA" id="ARBA00022490"/>
    </source>
</evidence>
<accession>A0A8J2VE66</accession>
<dbReference type="InterPro" id="IPR013758">
    <property type="entry name" value="Topo_IIA_A/C_ab"/>
</dbReference>
<dbReference type="SMART" id="SM00434">
    <property type="entry name" value="TOP4c"/>
    <property type="match status" value="1"/>
</dbReference>
<dbReference type="FunFam" id="2.120.10.90:FF:000004">
    <property type="entry name" value="DNA gyrase subunit A"/>
    <property type="match status" value="1"/>
</dbReference>
<dbReference type="EC" id="5.6.2.2" evidence="9"/>
<comment type="subunit">
    <text evidence="9">Heterotetramer, composed of two GyrA and two GyrB chains. In the heterotetramer, GyrA contains the active site tyrosine that forms a transient covalent intermediate with DNA, while GyrB binds cofactors and catalyzes ATP hydrolysis.</text>
</comment>
<dbReference type="Gene3D" id="3.30.1360.40">
    <property type="match status" value="1"/>
</dbReference>
<dbReference type="PROSITE" id="PS52040">
    <property type="entry name" value="TOPO_IIA"/>
    <property type="match status" value="1"/>
</dbReference>
<comment type="miscellaneous">
    <text evidence="9">Few gyrases are as efficient as E.coli at forming negative supercoils. Not all organisms have 2 type II topoisomerases; in organisms with a single type II topoisomerase this enzyme also has to decatenate newly replicated chromosomes.</text>
</comment>
<keyword evidence="4 9" id="KW-0547">Nucleotide-binding</keyword>
<dbReference type="InterPro" id="IPR005743">
    <property type="entry name" value="GyrA"/>
</dbReference>
<organism evidence="13 14">
    <name type="scientific">Marinithermofilum abyssi</name>
    <dbReference type="NCBI Taxonomy" id="1571185"/>
    <lineage>
        <taxon>Bacteria</taxon>
        <taxon>Bacillati</taxon>
        <taxon>Bacillota</taxon>
        <taxon>Bacilli</taxon>
        <taxon>Bacillales</taxon>
        <taxon>Thermoactinomycetaceae</taxon>
        <taxon>Marinithermofilum</taxon>
    </lineage>
</organism>
<dbReference type="FunFam" id="3.30.1360.40:FF:000002">
    <property type="entry name" value="DNA gyrase subunit A"/>
    <property type="match status" value="1"/>
</dbReference>
<comment type="subcellular location">
    <subcellularLocation>
        <location evidence="9">Cytoplasm</location>
    </subcellularLocation>
</comment>
<evidence type="ECO:0000313" key="13">
    <source>
        <dbReference type="EMBL" id="GGE06199.1"/>
    </source>
</evidence>
<protein>
    <recommendedName>
        <fullName evidence="9">DNA gyrase subunit A</fullName>
        <ecNumber evidence="9">5.6.2.2</ecNumber>
    </recommendedName>
</protein>
<feature type="domain" description="Topo IIA-type catalytic" evidence="12">
    <location>
        <begin position="34"/>
        <end position="498"/>
    </location>
</feature>
<dbReference type="InterPro" id="IPR050220">
    <property type="entry name" value="Type_II_DNA_Topoisomerases"/>
</dbReference>
<dbReference type="GO" id="GO:0005737">
    <property type="term" value="C:cytoplasm"/>
    <property type="evidence" value="ECO:0007669"/>
    <property type="project" value="UniProtKB-SubCell"/>
</dbReference>
<gene>
    <name evidence="9 13" type="primary">gyrA</name>
    <name evidence="13" type="ORF">GCM10011571_04120</name>
</gene>
<dbReference type="CDD" id="cd00187">
    <property type="entry name" value="TOP4c"/>
    <property type="match status" value="1"/>
</dbReference>
<evidence type="ECO:0000313" key="14">
    <source>
        <dbReference type="Proteomes" id="UP000625210"/>
    </source>
</evidence>
<dbReference type="Gene3D" id="1.10.268.10">
    <property type="entry name" value="Topoisomerase, domain 3"/>
    <property type="match status" value="1"/>
</dbReference>
<evidence type="ECO:0000256" key="7">
    <source>
        <dbReference type="ARBA" id="ARBA00023125"/>
    </source>
</evidence>
<dbReference type="InterPro" id="IPR006691">
    <property type="entry name" value="GyrA/parC_rep"/>
</dbReference>
<evidence type="ECO:0000256" key="2">
    <source>
        <dbReference type="ARBA" id="ARBA00008263"/>
    </source>
</evidence>
<dbReference type="InterPro" id="IPR035516">
    <property type="entry name" value="Gyrase/topoIV_suA_C"/>
</dbReference>
<reference evidence="13" key="1">
    <citation type="journal article" date="2014" name="Int. J. Syst. Evol. Microbiol.">
        <title>Complete genome sequence of Corynebacterium casei LMG S-19264T (=DSM 44701T), isolated from a smear-ripened cheese.</title>
        <authorList>
            <consortium name="US DOE Joint Genome Institute (JGI-PGF)"/>
            <person name="Walter F."/>
            <person name="Albersmeier A."/>
            <person name="Kalinowski J."/>
            <person name="Ruckert C."/>
        </authorList>
    </citation>
    <scope>NUCLEOTIDE SEQUENCE</scope>
    <source>
        <strain evidence="13">CGMCC 1.15179</strain>
    </source>
</reference>
<dbReference type="PANTHER" id="PTHR43493:SF5">
    <property type="entry name" value="DNA GYRASE SUBUNIT A, CHLOROPLASTIC_MITOCHONDRIAL"/>
    <property type="match status" value="1"/>
</dbReference>
<evidence type="ECO:0000256" key="8">
    <source>
        <dbReference type="ARBA" id="ARBA00023235"/>
    </source>
</evidence>
<reference evidence="13" key="2">
    <citation type="submission" date="2020-09" db="EMBL/GenBank/DDBJ databases">
        <authorList>
            <person name="Sun Q."/>
            <person name="Zhou Y."/>
        </authorList>
    </citation>
    <scope>NUCLEOTIDE SEQUENCE</scope>
    <source>
        <strain evidence="13">CGMCC 1.15179</strain>
    </source>
</reference>
<dbReference type="PANTHER" id="PTHR43493">
    <property type="entry name" value="DNA GYRASE/TOPOISOMERASE SUBUNIT A"/>
    <property type="match status" value="1"/>
</dbReference>
<dbReference type="SUPFAM" id="SSF101904">
    <property type="entry name" value="GyrA/ParC C-terminal domain-like"/>
    <property type="match status" value="1"/>
</dbReference>
<dbReference type="GO" id="GO:0005694">
    <property type="term" value="C:chromosome"/>
    <property type="evidence" value="ECO:0007669"/>
    <property type="project" value="InterPro"/>
</dbReference>
<evidence type="ECO:0000256" key="9">
    <source>
        <dbReference type="HAMAP-Rule" id="MF_01897"/>
    </source>
</evidence>
<dbReference type="InterPro" id="IPR013760">
    <property type="entry name" value="Topo_IIA-like_dom_sf"/>
</dbReference>
<comment type="function">
    <text evidence="9">A type II topoisomerase that negatively supercoils closed circular double-stranded (ds) DNA in an ATP-dependent manner to modulate DNA topology and maintain chromosomes in an underwound state. Negative supercoiling favors strand separation, and DNA replication, transcription, recombination and repair, all of which involve strand separation. Also able to catalyze the interconversion of other topological isomers of dsDNA rings, including catenanes and knotted rings. Type II topoisomerases break and join 2 DNA strands simultaneously in an ATP-dependent manner.</text>
</comment>
<dbReference type="SUPFAM" id="SSF56719">
    <property type="entry name" value="Type II DNA topoisomerase"/>
    <property type="match status" value="1"/>
</dbReference>
<comment type="similarity">
    <text evidence="2 9">Belongs to the type II topoisomerase GyrA/ParC subunit family.</text>
</comment>
<dbReference type="GO" id="GO:0006261">
    <property type="term" value="P:DNA-templated DNA replication"/>
    <property type="evidence" value="ECO:0007669"/>
    <property type="project" value="UniProtKB-UniRule"/>
</dbReference>
<dbReference type="FunFam" id="3.90.199.10:FF:000001">
    <property type="entry name" value="DNA gyrase subunit A"/>
    <property type="match status" value="1"/>
</dbReference>
<keyword evidence="6 9" id="KW-0799">Topoisomerase</keyword>
<dbReference type="NCBIfam" id="TIGR01063">
    <property type="entry name" value="gyrA"/>
    <property type="match status" value="1"/>
</dbReference>
<dbReference type="AlphaFoldDB" id="A0A8J2VE66"/>
<keyword evidence="3 9" id="KW-0963">Cytoplasm</keyword>
<evidence type="ECO:0000256" key="10">
    <source>
        <dbReference type="PROSITE-ProRule" id="PRU01384"/>
    </source>
</evidence>
<comment type="catalytic activity">
    <reaction evidence="1 9 10">
        <text>ATP-dependent breakage, passage and rejoining of double-stranded DNA.</text>
        <dbReference type="EC" id="5.6.2.2"/>
    </reaction>
</comment>
<evidence type="ECO:0000256" key="6">
    <source>
        <dbReference type="ARBA" id="ARBA00023029"/>
    </source>
</evidence>
<dbReference type="Gene3D" id="3.90.199.10">
    <property type="entry name" value="Topoisomerase II, domain 5"/>
    <property type="match status" value="1"/>
</dbReference>
<dbReference type="Gene3D" id="2.120.10.90">
    <property type="entry name" value="DNA gyrase/topoisomerase IV, subunit A, C-terminal"/>
    <property type="match status" value="1"/>
</dbReference>
<keyword evidence="7 9" id="KW-0238">DNA-binding</keyword>
<dbReference type="FunFam" id="1.10.268.10:FF:000001">
    <property type="entry name" value="DNA gyrase subunit A"/>
    <property type="match status" value="1"/>
</dbReference>
<keyword evidence="8 9" id="KW-0413">Isomerase</keyword>
<evidence type="ECO:0000256" key="11">
    <source>
        <dbReference type="SAM" id="Coils"/>
    </source>
</evidence>
<dbReference type="HAMAP" id="MF_01897">
    <property type="entry name" value="GyrA"/>
    <property type="match status" value="1"/>
</dbReference>
<evidence type="ECO:0000256" key="4">
    <source>
        <dbReference type="ARBA" id="ARBA00022741"/>
    </source>
</evidence>
<dbReference type="Proteomes" id="UP000625210">
    <property type="component" value="Unassembled WGS sequence"/>
</dbReference>
<keyword evidence="14" id="KW-1185">Reference proteome</keyword>
<dbReference type="GO" id="GO:0009330">
    <property type="term" value="C:DNA topoisomerase type II (double strand cut, ATP-hydrolyzing) complex"/>
    <property type="evidence" value="ECO:0007669"/>
    <property type="project" value="TreeGrafter"/>
</dbReference>
<dbReference type="InterPro" id="IPR013757">
    <property type="entry name" value="Topo_IIA_A_a_sf"/>
</dbReference>
<dbReference type="Pfam" id="PF03989">
    <property type="entry name" value="DNA_gyraseA_C"/>
    <property type="match status" value="6"/>
</dbReference>